<name>A0A7J9CVZ0_GOSGO</name>
<keyword evidence="8" id="KW-0325">Glycoprotein</keyword>
<protein>
    <recommendedName>
        <fullName evidence="3">Protein OS-9 homolog</fullName>
    </recommendedName>
</protein>
<evidence type="ECO:0000259" key="10">
    <source>
        <dbReference type="PROSITE" id="PS51914"/>
    </source>
</evidence>
<comment type="similarity">
    <text evidence="2">Belongs to the OS-9 family.</text>
</comment>
<keyword evidence="12" id="KW-1185">Reference proteome</keyword>
<comment type="caution">
    <text evidence="11">The sequence shown here is derived from an EMBL/GenBank/DDBJ whole genome shotgun (WGS) entry which is preliminary data.</text>
</comment>
<dbReference type="PROSITE" id="PS51914">
    <property type="entry name" value="MRH"/>
    <property type="match status" value="1"/>
</dbReference>
<dbReference type="InterPro" id="IPR009011">
    <property type="entry name" value="Man6P_isomerase_rcpt-bd_dom_sf"/>
</dbReference>
<organism evidence="11 12">
    <name type="scientific">Gossypium gossypioides</name>
    <name type="common">Mexican cotton</name>
    <name type="synonym">Selera gossypioides</name>
    <dbReference type="NCBI Taxonomy" id="34282"/>
    <lineage>
        <taxon>Eukaryota</taxon>
        <taxon>Viridiplantae</taxon>
        <taxon>Streptophyta</taxon>
        <taxon>Embryophyta</taxon>
        <taxon>Tracheophyta</taxon>
        <taxon>Spermatophyta</taxon>
        <taxon>Magnoliopsida</taxon>
        <taxon>eudicotyledons</taxon>
        <taxon>Gunneridae</taxon>
        <taxon>Pentapetalae</taxon>
        <taxon>rosids</taxon>
        <taxon>malvids</taxon>
        <taxon>Malvales</taxon>
        <taxon>Malvaceae</taxon>
        <taxon>Malvoideae</taxon>
        <taxon>Gossypium</taxon>
    </lineage>
</organism>
<evidence type="ECO:0000256" key="6">
    <source>
        <dbReference type="ARBA" id="ARBA00022824"/>
    </source>
</evidence>
<keyword evidence="5" id="KW-0430">Lectin</keyword>
<dbReference type="FunFam" id="2.70.130.10:FF:000021">
    <property type="entry name" value="Protein OS-9 homolog"/>
    <property type="match status" value="1"/>
</dbReference>
<feature type="chain" id="PRO_5029449544" description="Protein OS-9 homolog" evidence="9">
    <location>
        <begin position="22"/>
        <end position="308"/>
    </location>
</feature>
<evidence type="ECO:0000313" key="11">
    <source>
        <dbReference type="EMBL" id="MBA0752602.1"/>
    </source>
</evidence>
<dbReference type="InterPro" id="IPR044865">
    <property type="entry name" value="MRH_dom"/>
</dbReference>
<dbReference type="Gene3D" id="2.70.130.10">
    <property type="entry name" value="Mannose-6-phosphate receptor binding domain"/>
    <property type="match status" value="1"/>
</dbReference>
<accession>A0A7J9CVZ0</accession>
<feature type="domain" description="MRH" evidence="10">
    <location>
        <begin position="135"/>
        <end position="274"/>
    </location>
</feature>
<dbReference type="InterPro" id="IPR012913">
    <property type="entry name" value="OS9-like_dom"/>
</dbReference>
<dbReference type="PANTHER" id="PTHR15414:SF0">
    <property type="entry name" value="ENDOPLASMIC RETICULUM LECTIN 1"/>
    <property type="match status" value="1"/>
</dbReference>
<keyword evidence="4 9" id="KW-0732">Signal</keyword>
<gene>
    <name evidence="11" type="ORF">Gogos_001423</name>
</gene>
<keyword evidence="7" id="KW-1015">Disulfide bond</keyword>
<dbReference type="Proteomes" id="UP000593579">
    <property type="component" value="Unassembled WGS sequence"/>
</dbReference>
<sequence>MRLFITLVAAVLCILCINVFADPVFPSHIAGTFGDSSREPKYKIEFHTEDSPYHPDDGQESVVMPNKDGNNFLCFLPKVGKAKKPVTHQNTSSMIVETEKRVKLKTPDELLEVLKNQCFIREGEGGDLCSSMELSLCAAYFHISLAYVVNSFMQQEGWWSYEFCYQKQLRQLHLEEDKVVQEFVLGVYDEEATAAFNQNLSDISTLKDPRSKDASQRYHAHQYTNGTACDLTNHPRETEVRFVCSEPRAMISSITELSTCKLFQEERPVWHTINCNILPKDYKDTKVDDTHFTMIMDSDDPSTYDSSK</sequence>
<evidence type="ECO:0000256" key="7">
    <source>
        <dbReference type="ARBA" id="ARBA00023157"/>
    </source>
</evidence>
<evidence type="ECO:0000313" key="12">
    <source>
        <dbReference type="Proteomes" id="UP000593579"/>
    </source>
</evidence>
<dbReference type="InterPro" id="IPR045149">
    <property type="entry name" value="OS-9-like"/>
</dbReference>
<dbReference type="GO" id="GO:0030968">
    <property type="term" value="P:endoplasmic reticulum unfolded protein response"/>
    <property type="evidence" value="ECO:0007669"/>
    <property type="project" value="InterPro"/>
</dbReference>
<dbReference type="AlphaFoldDB" id="A0A7J9CVZ0"/>
<evidence type="ECO:0000256" key="3">
    <source>
        <dbReference type="ARBA" id="ARBA00018727"/>
    </source>
</evidence>
<evidence type="ECO:0000256" key="4">
    <source>
        <dbReference type="ARBA" id="ARBA00022729"/>
    </source>
</evidence>
<evidence type="ECO:0000256" key="9">
    <source>
        <dbReference type="SAM" id="SignalP"/>
    </source>
</evidence>
<keyword evidence="6" id="KW-0256">Endoplasmic reticulum</keyword>
<evidence type="ECO:0000256" key="1">
    <source>
        <dbReference type="ARBA" id="ARBA00004240"/>
    </source>
</evidence>
<evidence type="ECO:0000256" key="2">
    <source>
        <dbReference type="ARBA" id="ARBA00009918"/>
    </source>
</evidence>
<dbReference type="SUPFAM" id="SSF50911">
    <property type="entry name" value="Mannose 6-phosphate receptor domain"/>
    <property type="match status" value="1"/>
</dbReference>
<feature type="signal peptide" evidence="9">
    <location>
        <begin position="1"/>
        <end position="21"/>
    </location>
</feature>
<proteinExistence type="inferred from homology"/>
<dbReference type="Pfam" id="PF07915">
    <property type="entry name" value="PRKCSH"/>
    <property type="match status" value="1"/>
</dbReference>
<dbReference type="PANTHER" id="PTHR15414">
    <property type="entry name" value="OS-9-RELATED"/>
    <property type="match status" value="1"/>
</dbReference>
<dbReference type="EMBL" id="JABEZY010000013">
    <property type="protein sequence ID" value="MBA0752602.1"/>
    <property type="molecule type" value="Genomic_DNA"/>
</dbReference>
<evidence type="ECO:0000256" key="8">
    <source>
        <dbReference type="ARBA" id="ARBA00023180"/>
    </source>
</evidence>
<evidence type="ECO:0000256" key="5">
    <source>
        <dbReference type="ARBA" id="ARBA00022734"/>
    </source>
</evidence>
<dbReference type="OrthoDB" id="448954at2759"/>
<dbReference type="GO" id="GO:0030246">
    <property type="term" value="F:carbohydrate binding"/>
    <property type="evidence" value="ECO:0007669"/>
    <property type="project" value="UniProtKB-KW"/>
</dbReference>
<dbReference type="GO" id="GO:0005788">
    <property type="term" value="C:endoplasmic reticulum lumen"/>
    <property type="evidence" value="ECO:0007669"/>
    <property type="project" value="TreeGrafter"/>
</dbReference>
<dbReference type="GO" id="GO:0030970">
    <property type="term" value="P:retrograde protein transport, ER to cytosol"/>
    <property type="evidence" value="ECO:0007669"/>
    <property type="project" value="TreeGrafter"/>
</dbReference>
<reference evidence="11 12" key="1">
    <citation type="journal article" date="2019" name="Genome Biol. Evol.">
        <title>Insights into the evolution of the New World diploid cottons (Gossypium, subgenus Houzingenia) based on genome sequencing.</title>
        <authorList>
            <person name="Grover C.E."/>
            <person name="Arick M.A. 2nd"/>
            <person name="Thrash A."/>
            <person name="Conover J.L."/>
            <person name="Sanders W.S."/>
            <person name="Peterson D.G."/>
            <person name="Frelichowski J.E."/>
            <person name="Scheffler J.A."/>
            <person name="Scheffler B.E."/>
            <person name="Wendel J.F."/>
        </authorList>
    </citation>
    <scope>NUCLEOTIDE SEQUENCE [LARGE SCALE GENOMIC DNA]</scope>
    <source>
        <strain evidence="11">5</strain>
        <tissue evidence="11">Leaf</tissue>
    </source>
</reference>
<comment type="subcellular location">
    <subcellularLocation>
        <location evidence="1">Endoplasmic reticulum</location>
    </subcellularLocation>
</comment>